<dbReference type="SUPFAM" id="SSF48371">
    <property type="entry name" value="ARM repeat"/>
    <property type="match status" value="1"/>
</dbReference>
<name>A0AAD8GFJ4_ACIOX</name>
<feature type="domain" description="Pre-rRNA-processing protein Ipi1 N-terminal" evidence="6">
    <location>
        <begin position="133"/>
        <end position="237"/>
    </location>
</feature>
<dbReference type="Proteomes" id="UP001230051">
    <property type="component" value="Unassembled WGS sequence"/>
</dbReference>
<dbReference type="GO" id="GO:0005730">
    <property type="term" value="C:nucleolus"/>
    <property type="evidence" value="ECO:0007669"/>
    <property type="project" value="UniProtKB-SubCell"/>
</dbReference>
<evidence type="ECO:0008006" key="10">
    <source>
        <dbReference type="Google" id="ProtNLM"/>
    </source>
</evidence>
<dbReference type="Gene3D" id="1.25.10.10">
    <property type="entry name" value="Leucine-rich Repeat Variant"/>
    <property type="match status" value="1"/>
</dbReference>
<dbReference type="Pfam" id="PF25781">
    <property type="entry name" value="TPR_TEX10"/>
    <property type="match status" value="1"/>
</dbReference>
<dbReference type="Pfam" id="PF12333">
    <property type="entry name" value="Ipi1_N"/>
    <property type="match status" value="1"/>
</dbReference>
<dbReference type="AlphaFoldDB" id="A0AAD8GFJ4"/>
<gene>
    <name evidence="8" type="ORF">AOXY_G3633</name>
</gene>
<feature type="domain" description="TEX10-like TPR repeats" evidence="7">
    <location>
        <begin position="552"/>
        <end position="921"/>
    </location>
</feature>
<dbReference type="GO" id="GO:0071339">
    <property type="term" value="C:MLL1 complex"/>
    <property type="evidence" value="ECO:0007669"/>
    <property type="project" value="TreeGrafter"/>
</dbReference>
<proteinExistence type="inferred from homology"/>
<reference evidence="8" key="1">
    <citation type="submission" date="2022-02" db="EMBL/GenBank/DDBJ databases">
        <title>Atlantic sturgeon de novo genome assembly.</title>
        <authorList>
            <person name="Stock M."/>
            <person name="Klopp C."/>
            <person name="Guiguen Y."/>
            <person name="Cabau C."/>
            <person name="Parinello H."/>
            <person name="Santidrian Yebra-Pimentel E."/>
            <person name="Kuhl H."/>
            <person name="Dirks R.P."/>
            <person name="Guessner J."/>
            <person name="Wuertz S."/>
            <person name="Du K."/>
            <person name="Schartl M."/>
        </authorList>
    </citation>
    <scope>NUCLEOTIDE SEQUENCE</scope>
    <source>
        <strain evidence="8">STURGEONOMICS-FGT-2020</strain>
        <tissue evidence="8">Whole blood</tissue>
    </source>
</reference>
<evidence type="ECO:0000313" key="9">
    <source>
        <dbReference type="Proteomes" id="UP001230051"/>
    </source>
</evidence>
<sequence>MSKKRKRQDDFQKVKLKVGKKKPKPDNATNINFKTKGIHLPDQLKRDGALPTNHRQLNVKDLLTQMHHYSPGVKLSALTGLKDLLSQHASVLDTHLSSILSEVAAVFTDKDPPVRAAAIRLLQFLGPRVAPEHIAPFFPLVSAHLSSAMTHIVDGIQEDALKVLDVLLEHYPQLLTGRSTVLLKNFVELISHQRLSKALKGGRAGKGPSWMLSVSPGRRLTSQQWRLSVLLRLSKYLQALAEEQGGAGEDGRQVSSDEREKGKAGSGFVTMLEVTWDEHSFGTKGIQVYENSGVLPSVRSCFRLRPVSGVSAEEGLSSVESLKGFVQTLVPLLLECWVEASPADQAACSPGSLVESEAMLLMHQVLWIIQLLRTLVQLHDHSRNMDSWFRTNYLSDFKHHFMKNFPYSQLDIPQKKKKGDSKRNKQAAALLASVDALALNLALSQVMVSLTSSTVVQQDSDWLEAIRKFVTHSLSSGSKLNSKQLSGLLEVVWRLTLTQRNRAVTEELLRAVHVQYQQRSLTLPVRMQLLRFFSGLYLKEKEANPQIARSKVLSRWLSGLPLQLAQLGARNTQLSAQLIETIHAAASRSNRELLQSLQTHACRLYDPEDGSVVLLPPESQQRLVQLVYFLPSLPSDLLSCLSHCCSMGRISSSLAGALFRIIHIRSSFSGWTGCVQETAVTDVDYFSFLFSSLTGFSGDELALLQRGNEDGYTSRMQLSPVLLYPTDLEQFGHHWDVAQEVCHCLETVSSRPQCFDILQNAICKNLAGLRVVPDSTAVAVLSAVSRLLVLAYIPSEVLLRFLASCCYSLLHHLLTLEKSAAEDSAHKREVVWGACLAALSGVPRVLRLMLQSLRVTDACQEELPFIAQILRLLLQHAQLRNHMMANAALLQQIVQEITRFRSTEAREQWLVDLHYCFSVCFSSQPRGPAATRENC</sequence>
<evidence type="ECO:0000256" key="1">
    <source>
        <dbReference type="ARBA" id="ARBA00004604"/>
    </source>
</evidence>
<dbReference type="EMBL" id="JAGXEW010000003">
    <property type="protein sequence ID" value="KAK1173508.1"/>
    <property type="molecule type" value="Genomic_DNA"/>
</dbReference>
<evidence type="ECO:0000256" key="5">
    <source>
        <dbReference type="SAM" id="MobiDB-lite"/>
    </source>
</evidence>
<feature type="compositionally biased region" description="Basic residues" evidence="5">
    <location>
        <begin position="14"/>
        <end position="23"/>
    </location>
</feature>
<dbReference type="InterPro" id="IPR024679">
    <property type="entry name" value="Ipi1_N"/>
</dbReference>
<comment type="subcellular location">
    <subcellularLocation>
        <location evidence="1">Nucleus</location>
        <location evidence="1">Nucleolus</location>
    </subcellularLocation>
    <subcellularLocation>
        <location evidence="2">Nucleus</location>
        <location evidence="2">Nucleoplasm</location>
    </subcellularLocation>
</comment>
<dbReference type="InterPro" id="IPR016024">
    <property type="entry name" value="ARM-type_fold"/>
</dbReference>
<dbReference type="FunFam" id="1.25.10.10:FF:000164">
    <property type="entry name" value="Testis-expressed sequence 10 protein"/>
    <property type="match status" value="1"/>
</dbReference>
<evidence type="ECO:0000256" key="4">
    <source>
        <dbReference type="ARBA" id="ARBA00023242"/>
    </source>
</evidence>
<dbReference type="InterPro" id="IPR011989">
    <property type="entry name" value="ARM-like"/>
</dbReference>
<evidence type="ECO:0000259" key="7">
    <source>
        <dbReference type="Pfam" id="PF25781"/>
    </source>
</evidence>
<feature type="region of interest" description="Disordered" evidence="5">
    <location>
        <begin position="1"/>
        <end position="30"/>
    </location>
</feature>
<dbReference type="InterPro" id="IPR057949">
    <property type="entry name" value="TPR_TEX10"/>
</dbReference>
<evidence type="ECO:0000256" key="3">
    <source>
        <dbReference type="ARBA" id="ARBA00006427"/>
    </source>
</evidence>
<dbReference type="PANTHER" id="PTHR16056">
    <property type="entry name" value="REGULATOR OF MICROTUBULE DYNAMICS PROTEIN"/>
    <property type="match status" value="1"/>
</dbReference>
<keyword evidence="9" id="KW-1185">Reference proteome</keyword>
<organism evidence="8 9">
    <name type="scientific">Acipenser oxyrinchus oxyrinchus</name>
    <dbReference type="NCBI Taxonomy" id="40147"/>
    <lineage>
        <taxon>Eukaryota</taxon>
        <taxon>Metazoa</taxon>
        <taxon>Chordata</taxon>
        <taxon>Craniata</taxon>
        <taxon>Vertebrata</taxon>
        <taxon>Euteleostomi</taxon>
        <taxon>Actinopterygii</taxon>
        <taxon>Chondrostei</taxon>
        <taxon>Acipenseriformes</taxon>
        <taxon>Acipenseridae</taxon>
        <taxon>Acipenser</taxon>
    </lineage>
</organism>
<evidence type="ECO:0000259" key="6">
    <source>
        <dbReference type="Pfam" id="PF12333"/>
    </source>
</evidence>
<comment type="caution">
    <text evidence="8">The sequence shown here is derived from an EMBL/GenBank/DDBJ whole genome shotgun (WGS) entry which is preliminary data.</text>
</comment>
<accession>A0AAD8GFJ4</accession>
<dbReference type="PANTHER" id="PTHR16056:SF2">
    <property type="entry name" value="TESTIS-EXPRESSED PROTEIN 10"/>
    <property type="match status" value="1"/>
</dbReference>
<evidence type="ECO:0000256" key="2">
    <source>
        <dbReference type="ARBA" id="ARBA00004642"/>
    </source>
</evidence>
<evidence type="ECO:0000313" key="8">
    <source>
        <dbReference type="EMBL" id="KAK1173508.1"/>
    </source>
</evidence>
<keyword evidence="4" id="KW-0539">Nucleus</keyword>
<protein>
    <recommendedName>
        <fullName evidence="10">Testis expressed 10</fullName>
    </recommendedName>
</protein>
<comment type="similarity">
    <text evidence="3">Belongs to the IPI1/TEX10 family.</text>
</comment>